<dbReference type="AlphaFoldDB" id="A0A5Q2RHS1"/>
<keyword evidence="3" id="KW-1185">Reference proteome</keyword>
<name>A0A5Q2RHS1_9ACTN</name>
<dbReference type="SMART" id="SM00746">
    <property type="entry name" value="TRASH"/>
    <property type="match status" value="1"/>
</dbReference>
<organism evidence="2 3">
    <name type="scientific">Actinomarinicola tropica</name>
    <dbReference type="NCBI Taxonomy" id="2789776"/>
    <lineage>
        <taxon>Bacteria</taxon>
        <taxon>Bacillati</taxon>
        <taxon>Actinomycetota</taxon>
        <taxon>Acidimicrobiia</taxon>
        <taxon>Acidimicrobiales</taxon>
        <taxon>Iamiaceae</taxon>
        <taxon>Actinomarinicola</taxon>
    </lineage>
</organism>
<dbReference type="InterPro" id="IPR011017">
    <property type="entry name" value="TRASH_dom"/>
</dbReference>
<evidence type="ECO:0000259" key="1">
    <source>
        <dbReference type="SMART" id="SM00746"/>
    </source>
</evidence>
<dbReference type="SUPFAM" id="SSF47240">
    <property type="entry name" value="Ferritin-like"/>
    <property type="match status" value="1"/>
</dbReference>
<protein>
    <submittedName>
        <fullName evidence="2">YHS domain-containing protein</fullName>
    </submittedName>
</protein>
<accession>A0A5Q2RHS1</accession>
<gene>
    <name evidence="2" type="ORF">GH723_02780</name>
</gene>
<feature type="domain" description="TRASH" evidence="1">
    <location>
        <begin position="17"/>
        <end position="55"/>
    </location>
</feature>
<dbReference type="InterPro" id="IPR009078">
    <property type="entry name" value="Ferritin-like_SF"/>
</dbReference>
<dbReference type="Gene3D" id="1.10.620.20">
    <property type="entry name" value="Ribonucleotide Reductase, subunit A"/>
    <property type="match status" value="1"/>
</dbReference>
<dbReference type="KEGG" id="atq:GH723_02780"/>
<proteinExistence type="predicted"/>
<dbReference type="EMBL" id="CP045851">
    <property type="protein sequence ID" value="QGG94111.1"/>
    <property type="molecule type" value="Genomic_DNA"/>
</dbReference>
<dbReference type="RefSeq" id="WP_153758217.1">
    <property type="nucleotide sequence ID" value="NZ_CP045851.1"/>
</dbReference>
<sequence length="60" mass="6403">MTVTNDEPKEDLMAAKDPVCGMNVDEAAAAATAEFESRVFYFCSQACTETFEADPAAYAG</sequence>
<dbReference type="InterPro" id="IPR012348">
    <property type="entry name" value="RNR-like"/>
</dbReference>
<dbReference type="Pfam" id="PF04945">
    <property type="entry name" value="YHS"/>
    <property type="match status" value="1"/>
</dbReference>
<evidence type="ECO:0000313" key="2">
    <source>
        <dbReference type="EMBL" id="QGG94111.1"/>
    </source>
</evidence>
<evidence type="ECO:0000313" key="3">
    <source>
        <dbReference type="Proteomes" id="UP000334019"/>
    </source>
</evidence>
<dbReference type="GO" id="GO:0016491">
    <property type="term" value="F:oxidoreductase activity"/>
    <property type="evidence" value="ECO:0007669"/>
    <property type="project" value="InterPro"/>
</dbReference>
<dbReference type="Proteomes" id="UP000334019">
    <property type="component" value="Chromosome"/>
</dbReference>
<dbReference type="InterPro" id="IPR007029">
    <property type="entry name" value="YHS_dom"/>
</dbReference>
<reference evidence="2 3" key="1">
    <citation type="submission" date="2019-11" db="EMBL/GenBank/DDBJ databases">
        <authorList>
            <person name="He Y."/>
        </authorList>
    </citation>
    <scope>NUCLEOTIDE SEQUENCE [LARGE SCALE GENOMIC DNA]</scope>
    <source>
        <strain evidence="2 3">SCSIO 58843</strain>
    </source>
</reference>